<name>A0ABQ1PV28_9BACI</name>
<dbReference type="Proteomes" id="UP000619534">
    <property type="component" value="Unassembled WGS sequence"/>
</dbReference>
<sequence>MTEYLKHQDIIDKCERLNQNYQVDPAFFDNIIEELLDSEMDTNSVILNGFKRLLSEVDHEIERMEDYAGMKASCFKGCAFCCYFPIIVTQMEAKIMLKEIENFPEERKEKIYQHWDSYFDEHQVKLDTALNMDIQDSETKLNYKRLDLPCPMLDPETKTCMAYEIRPIPCRTYLNYANPKVCAENHMPDEPFSYEFLYEYYMGALNEIMQALYENGEELFVDYPSDVWSYDYLPAWIKRRSELEGEGV</sequence>
<evidence type="ECO:0008006" key="3">
    <source>
        <dbReference type="Google" id="ProtNLM"/>
    </source>
</evidence>
<dbReference type="InterPro" id="IPR005358">
    <property type="entry name" value="Puta_zinc/iron-chelating_dom"/>
</dbReference>
<dbReference type="RefSeq" id="WP_062439599.1">
    <property type="nucleotide sequence ID" value="NZ_BMCJ01000013.1"/>
</dbReference>
<comment type="caution">
    <text evidence="1">The sequence shown here is derived from an EMBL/GenBank/DDBJ whole genome shotgun (WGS) entry which is preliminary data.</text>
</comment>
<dbReference type="EMBL" id="BMCJ01000013">
    <property type="protein sequence ID" value="GGD04771.1"/>
    <property type="molecule type" value="Genomic_DNA"/>
</dbReference>
<dbReference type="Pfam" id="PF03692">
    <property type="entry name" value="CxxCxxCC"/>
    <property type="match status" value="1"/>
</dbReference>
<gene>
    <name evidence="1" type="ORF">GCM10007216_39270</name>
</gene>
<evidence type="ECO:0000313" key="2">
    <source>
        <dbReference type="Proteomes" id="UP000619534"/>
    </source>
</evidence>
<evidence type="ECO:0000313" key="1">
    <source>
        <dbReference type="EMBL" id="GGD04771.1"/>
    </source>
</evidence>
<organism evidence="1 2">
    <name type="scientific">Thalassobacillus devorans</name>
    <dbReference type="NCBI Taxonomy" id="279813"/>
    <lineage>
        <taxon>Bacteria</taxon>
        <taxon>Bacillati</taxon>
        <taxon>Bacillota</taxon>
        <taxon>Bacilli</taxon>
        <taxon>Bacillales</taxon>
        <taxon>Bacillaceae</taxon>
        <taxon>Thalassobacillus</taxon>
    </lineage>
</organism>
<proteinExistence type="predicted"/>
<protein>
    <recommendedName>
        <fullName evidence="3">Zinc-or iron-chelating protein</fullName>
    </recommendedName>
</protein>
<reference evidence="2" key="1">
    <citation type="journal article" date="2019" name="Int. J. Syst. Evol. Microbiol.">
        <title>The Global Catalogue of Microorganisms (GCM) 10K type strain sequencing project: providing services to taxonomists for standard genome sequencing and annotation.</title>
        <authorList>
            <consortium name="The Broad Institute Genomics Platform"/>
            <consortium name="The Broad Institute Genome Sequencing Center for Infectious Disease"/>
            <person name="Wu L."/>
            <person name="Ma J."/>
        </authorList>
    </citation>
    <scope>NUCLEOTIDE SEQUENCE [LARGE SCALE GENOMIC DNA]</scope>
    <source>
        <strain evidence="2">CCM 7282</strain>
    </source>
</reference>
<keyword evidence="2" id="KW-1185">Reference proteome</keyword>
<accession>A0ABQ1PV28</accession>